<sequence length="540" mass="60845">MKWLLPRRNRVNVRPEAASQIPYTKFDESSGQIYSETTATIPTSDDRNWARDSRIVKGASYLDEEDYERYARRLGGGRGNLVRHHERLDGLKNSRIRGFRGSRSLQDAAIECILENIADITLEGIEYCSVLQKANAYLKERCSMSFYIWSIFSKVLRQNAEFMDLLRYHEEIEYPNCPLEVYTTPLTSMSYDFITSLSILTAFPLPDLVKLSAVQNLGTLEIVNTTGAGNFAVADRLLRSWHEAAVVNGAFSVLRILRLWNHEGLTEKSLAYVNDFPALAVYSVKGCEFGIGSHRIANLDGWKMTLGINVLGFLEQTCVDRAVLLRTKYNIQGTTRLKSDTKRLWDGARVRRIPRANVSMFLAENLACEGLVDSVQESASKTYASDGAKERQKTPMLKAQARQRHLLDHPDTSWDLQAYKSFARIGELRNDTDLASAGVVLGDQASVGDELANSIPVVSLRLGKPPSWLEDSLGCGLSFIRIKTRTQDLTKETVRLFDVVSKDLAGNVRPSTQPPLIKNETSRIFKNKKRKLDDVLKSFF</sequence>
<reference evidence="1" key="1">
    <citation type="submission" date="2019-07" db="EMBL/GenBank/DDBJ databases">
        <title>Hyphodiscus hymeniophilus genome sequencing and assembly.</title>
        <authorList>
            <person name="Kramer G."/>
            <person name="Nodwell J."/>
        </authorList>
    </citation>
    <scope>NUCLEOTIDE SEQUENCE</scope>
    <source>
        <strain evidence="1">ATCC 34498</strain>
    </source>
</reference>
<gene>
    <name evidence="1" type="ORF">D0Z07_7252</name>
</gene>
<dbReference type="Proteomes" id="UP000785200">
    <property type="component" value="Unassembled WGS sequence"/>
</dbReference>
<name>A0A9P6VFQ2_9HELO</name>
<evidence type="ECO:0008006" key="3">
    <source>
        <dbReference type="Google" id="ProtNLM"/>
    </source>
</evidence>
<evidence type="ECO:0000313" key="1">
    <source>
        <dbReference type="EMBL" id="KAG0647063.1"/>
    </source>
</evidence>
<organism evidence="1 2">
    <name type="scientific">Hyphodiscus hymeniophilus</name>
    <dbReference type="NCBI Taxonomy" id="353542"/>
    <lineage>
        <taxon>Eukaryota</taxon>
        <taxon>Fungi</taxon>
        <taxon>Dikarya</taxon>
        <taxon>Ascomycota</taxon>
        <taxon>Pezizomycotina</taxon>
        <taxon>Leotiomycetes</taxon>
        <taxon>Helotiales</taxon>
        <taxon>Hyphodiscaceae</taxon>
        <taxon>Hyphodiscus</taxon>
    </lineage>
</organism>
<accession>A0A9P6VFQ2</accession>
<comment type="caution">
    <text evidence="1">The sequence shown here is derived from an EMBL/GenBank/DDBJ whole genome shotgun (WGS) entry which is preliminary data.</text>
</comment>
<evidence type="ECO:0000313" key="2">
    <source>
        <dbReference type="Proteomes" id="UP000785200"/>
    </source>
</evidence>
<keyword evidence="2" id="KW-1185">Reference proteome</keyword>
<dbReference type="OrthoDB" id="5273928at2759"/>
<dbReference type="AlphaFoldDB" id="A0A9P6VFQ2"/>
<proteinExistence type="predicted"/>
<protein>
    <recommendedName>
        <fullName evidence="3">Cbs domain-containing protein</fullName>
    </recommendedName>
</protein>
<dbReference type="EMBL" id="VNKQ01000013">
    <property type="protein sequence ID" value="KAG0647063.1"/>
    <property type="molecule type" value="Genomic_DNA"/>
</dbReference>